<keyword evidence="3" id="KW-1185">Reference proteome</keyword>
<evidence type="ECO:0000313" key="2">
    <source>
        <dbReference type="EMBL" id="KAK1928024.1"/>
    </source>
</evidence>
<evidence type="ECO:0000256" key="1">
    <source>
        <dbReference type="SAM" id="MobiDB-lite"/>
    </source>
</evidence>
<dbReference type="Proteomes" id="UP001182556">
    <property type="component" value="Unassembled WGS sequence"/>
</dbReference>
<dbReference type="EMBL" id="JAODAN010000001">
    <property type="protein sequence ID" value="KAK1928024.1"/>
    <property type="molecule type" value="Genomic_DNA"/>
</dbReference>
<gene>
    <name evidence="2" type="ORF">DB88DRAFT_480100</name>
</gene>
<feature type="region of interest" description="Disordered" evidence="1">
    <location>
        <begin position="284"/>
        <end position="315"/>
    </location>
</feature>
<reference evidence="2" key="1">
    <citation type="submission" date="2023-02" db="EMBL/GenBank/DDBJ databases">
        <title>Identification and recombinant expression of a fungal hydrolase from Papiliotrema laurentii that hydrolyzes apple cutin and clears colloidal polyester polyurethane.</title>
        <authorList>
            <consortium name="DOE Joint Genome Institute"/>
            <person name="Roman V.A."/>
            <person name="Bojanowski C."/>
            <person name="Crable B.R."/>
            <person name="Wagner D.N."/>
            <person name="Hung C.S."/>
            <person name="Nadeau L.J."/>
            <person name="Schratz L."/>
            <person name="Haridas S."/>
            <person name="Pangilinan J."/>
            <person name="Lipzen A."/>
            <person name="Na H."/>
            <person name="Yan M."/>
            <person name="Ng V."/>
            <person name="Grigoriev I.V."/>
            <person name="Spatafora J.W."/>
            <person name="Barlow D."/>
            <person name="Biffinger J."/>
            <person name="Kelley-Loughnane N."/>
            <person name="Varaljay V.A."/>
            <person name="Crookes-Goodson W.J."/>
        </authorList>
    </citation>
    <scope>NUCLEOTIDE SEQUENCE</scope>
    <source>
        <strain evidence="2">5307AH</strain>
    </source>
</reference>
<dbReference type="AlphaFoldDB" id="A0AAD9FXF5"/>
<evidence type="ECO:0000313" key="3">
    <source>
        <dbReference type="Proteomes" id="UP001182556"/>
    </source>
</evidence>
<sequence length="315" mass="33847">MTSSSSYLLLCGRQKNNDWEVDICTVSKDLAAPLIRATAKTELKSMRFPVALFTSRPETTGSDVTIPSLDEEWQRELLESQGDRKGWKPKCFCYIDFKQGGNPTSTPSSLRSLRGLRELEAHMTTSFEKDVSSCYVTSAQALERTEAGQHPFGSKGSVVNPSQSDSLLSGENPSMPLPQRPDIDKPPSTQPGGHQTATTCSNDILFVTVPHGNTTSMLGSDGPNEGWDQYWSESISALLKEAVYGDMAPPPLASVIPTTGVGAEVGWGMSGYIRSAVPDMATGTNFRQSKADPTGSQGVLADEFGPSSCNTGRLP</sequence>
<organism evidence="2 3">
    <name type="scientific">Papiliotrema laurentii</name>
    <name type="common">Cryptococcus laurentii</name>
    <dbReference type="NCBI Taxonomy" id="5418"/>
    <lineage>
        <taxon>Eukaryota</taxon>
        <taxon>Fungi</taxon>
        <taxon>Dikarya</taxon>
        <taxon>Basidiomycota</taxon>
        <taxon>Agaricomycotina</taxon>
        <taxon>Tremellomycetes</taxon>
        <taxon>Tremellales</taxon>
        <taxon>Rhynchogastremaceae</taxon>
        <taxon>Papiliotrema</taxon>
    </lineage>
</organism>
<accession>A0AAD9FXF5</accession>
<protein>
    <submittedName>
        <fullName evidence="2">Uncharacterized protein</fullName>
    </submittedName>
</protein>
<feature type="compositionally biased region" description="Polar residues" evidence="1">
    <location>
        <begin position="157"/>
        <end position="172"/>
    </location>
</feature>
<comment type="caution">
    <text evidence="2">The sequence shown here is derived from an EMBL/GenBank/DDBJ whole genome shotgun (WGS) entry which is preliminary data.</text>
</comment>
<proteinExistence type="predicted"/>
<feature type="region of interest" description="Disordered" evidence="1">
    <location>
        <begin position="146"/>
        <end position="198"/>
    </location>
</feature>
<name>A0AAD9FXF5_PAPLA</name>